<evidence type="ECO:0000313" key="7">
    <source>
        <dbReference type="EMBL" id="ALV41455.1"/>
    </source>
</evidence>
<dbReference type="RefSeq" id="WP_058930598.1">
    <property type="nucleotide sequence ID" value="NZ_CP013747.1"/>
</dbReference>
<dbReference type="AlphaFoldDB" id="A0A0U3NX93"/>
<keyword evidence="4 6" id="KW-1133">Transmembrane helix</keyword>
<feature type="transmembrane region" description="Helical" evidence="6">
    <location>
        <begin position="70"/>
        <end position="93"/>
    </location>
</feature>
<dbReference type="GO" id="GO:0022857">
    <property type="term" value="F:transmembrane transporter activity"/>
    <property type="evidence" value="ECO:0007669"/>
    <property type="project" value="InterPro"/>
</dbReference>
<gene>
    <name evidence="7" type="ORF">AU252_10085</name>
</gene>
<dbReference type="PANTHER" id="PTHR32196:SF63">
    <property type="entry name" value="INNER MEMBRANE ABC TRANSPORTER PERMEASE PROTEIN YJFF"/>
    <property type="match status" value="1"/>
</dbReference>
<dbReference type="EMBL" id="CP013747">
    <property type="protein sequence ID" value="ALV41455.1"/>
    <property type="molecule type" value="Genomic_DNA"/>
</dbReference>
<keyword evidence="3 6" id="KW-0812">Transmembrane</keyword>
<evidence type="ECO:0000313" key="8">
    <source>
        <dbReference type="Proteomes" id="UP000065151"/>
    </source>
</evidence>
<organism evidence="7">
    <name type="scientific">Pseudarthrobacter sulfonivorans</name>
    <dbReference type="NCBI Taxonomy" id="121292"/>
    <lineage>
        <taxon>Bacteria</taxon>
        <taxon>Bacillati</taxon>
        <taxon>Actinomycetota</taxon>
        <taxon>Actinomycetes</taxon>
        <taxon>Micrococcales</taxon>
        <taxon>Micrococcaceae</taxon>
        <taxon>Pseudarthrobacter</taxon>
    </lineage>
</organism>
<evidence type="ECO:0008006" key="9">
    <source>
        <dbReference type="Google" id="ProtNLM"/>
    </source>
</evidence>
<feature type="transmembrane region" description="Helical" evidence="6">
    <location>
        <begin position="164"/>
        <end position="183"/>
    </location>
</feature>
<dbReference type="CDD" id="cd06579">
    <property type="entry name" value="TM_PBP1_transp_AraH_like"/>
    <property type="match status" value="1"/>
</dbReference>
<protein>
    <recommendedName>
        <fullName evidence="9">ABC transporter permease</fullName>
    </recommendedName>
</protein>
<evidence type="ECO:0000256" key="3">
    <source>
        <dbReference type="ARBA" id="ARBA00022692"/>
    </source>
</evidence>
<feature type="transmembrane region" description="Helical" evidence="6">
    <location>
        <begin position="131"/>
        <end position="152"/>
    </location>
</feature>
<dbReference type="KEGG" id="psul:AU252_10085"/>
<feature type="transmembrane region" description="Helical" evidence="6">
    <location>
        <begin position="335"/>
        <end position="352"/>
    </location>
</feature>
<evidence type="ECO:0000256" key="1">
    <source>
        <dbReference type="ARBA" id="ARBA00004651"/>
    </source>
</evidence>
<feature type="transmembrane region" description="Helical" evidence="6">
    <location>
        <begin position="100"/>
        <end position="119"/>
    </location>
</feature>
<dbReference type="InterPro" id="IPR001851">
    <property type="entry name" value="ABC_transp_permease"/>
</dbReference>
<sequence length="362" mass="37276">MSIAKVARTRKQESIAPQPIDADLRAVPKKPLIQRLLAHTATWVFLVDVALILAFGLLSEQQSFWSLANIQSLLLGGTQALLLALGLALLLGAGVFDFSLGANLVLSSVTGGLTVQAIAGPYDPQGVYSDVGYALLAGFVVAIVTGTLFGLANGLIISLLDINPLIATLGTMGIGTGIALVITNGGNISGLPSQIQSAIGLNMIGGVLPLPTLVALVVAALVTLLLKYTRFGMRSLAMGSSRTAAERAGIKTRRQTIQLTMIAGAFAGLAGYIDLARFGSTSASGHTQDALNAIAAVIIGGTLLVGGRVSILGAIFGTILAVVLQTGLVIIGVQAYWQLIAVGAVLIIAIAIDRFRYTLQKA</sequence>
<feature type="transmembrane region" description="Helical" evidence="6">
    <location>
        <begin position="293"/>
        <end position="323"/>
    </location>
</feature>
<proteinExistence type="predicted"/>
<evidence type="ECO:0000256" key="4">
    <source>
        <dbReference type="ARBA" id="ARBA00022989"/>
    </source>
</evidence>
<reference evidence="7 8" key="1">
    <citation type="submission" date="2015-12" db="EMBL/GenBank/DDBJ databases">
        <authorList>
            <person name="Shamseldin A."/>
            <person name="Moawad H."/>
            <person name="Abd El-Rahim W.M."/>
            <person name="Sadowsky M.J."/>
        </authorList>
    </citation>
    <scope>NUCLEOTIDE SEQUENCE [LARGE SCALE GENOMIC DNA]</scope>
    <source>
        <strain evidence="7 8">Ar51</strain>
    </source>
</reference>
<dbReference type="Proteomes" id="UP000065151">
    <property type="component" value="Chromosome"/>
</dbReference>
<accession>A0A0U3NX93</accession>
<feature type="transmembrane region" description="Helical" evidence="6">
    <location>
        <begin position="256"/>
        <end position="273"/>
    </location>
</feature>
<comment type="subcellular location">
    <subcellularLocation>
        <location evidence="1">Cell membrane</location>
        <topology evidence="1">Multi-pass membrane protein</topology>
    </subcellularLocation>
</comment>
<dbReference type="STRING" id="121292.AU252_10085"/>
<evidence type="ECO:0000256" key="2">
    <source>
        <dbReference type="ARBA" id="ARBA00022475"/>
    </source>
</evidence>
<dbReference type="GO" id="GO:0005886">
    <property type="term" value="C:plasma membrane"/>
    <property type="evidence" value="ECO:0007669"/>
    <property type="project" value="UniProtKB-SubCell"/>
</dbReference>
<keyword evidence="2" id="KW-1003">Cell membrane</keyword>
<feature type="transmembrane region" description="Helical" evidence="6">
    <location>
        <begin position="36"/>
        <end position="58"/>
    </location>
</feature>
<feature type="transmembrane region" description="Helical" evidence="6">
    <location>
        <begin position="203"/>
        <end position="226"/>
    </location>
</feature>
<evidence type="ECO:0000256" key="5">
    <source>
        <dbReference type="ARBA" id="ARBA00023136"/>
    </source>
</evidence>
<evidence type="ECO:0000256" key="6">
    <source>
        <dbReference type="SAM" id="Phobius"/>
    </source>
</evidence>
<dbReference type="Pfam" id="PF02653">
    <property type="entry name" value="BPD_transp_2"/>
    <property type="match status" value="1"/>
</dbReference>
<keyword evidence="5 6" id="KW-0472">Membrane</keyword>
<name>A0A0U3NX93_9MICC</name>
<dbReference type="PANTHER" id="PTHR32196">
    <property type="entry name" value="ABC TRANSPORTER PERMEASE PROTEIN YPHD-RELATED-RELATED"/>
    <property type="match status" value="1"/>
</dbReference>